<organism evidence="2 3">
    <name type="scientific">Candidatus Egerieisoma faecipullorum</name>
    <dbReference type="NCBI Taxonomy" id="2840963"/>
    <lineage>
        <taxon>Bacteria</taxon>
        <taxon>Bacillati</taxon>
        <taxon>Bacillota</taxon>
        <taxon>Clostridia</taxon>
        <taxon>Eubacteriales</taxon>
        <taxon>Clostridiaceae</taxon>
        <taxon>Clostridiaceae incertae sedis</taxon>
        <taxon>Candidatus Egerieisoma</taxon>
    </lineage>
</organism>
<dbReference type="Proteomes" id="UP000824089">
    <property type="component" value="Unassembled WGS sequence"/>
</dbReference>
<name>A0A9D1I612_9CLOT</name>
<dbReference type="SUPFAM" id="SSF56300">
    <property type="entry name" value="Metallo-dependent phosphatases"/>
    <property type="match status" value="1"/>
</dbReference>
<dbReference type="InterPro" id="IPR004843">
    <property type="entry name" value="Calcineurin-like_PHP"/>
</dbReference>
<evidence type="ECO:0000313" key="3">
    <source>
        <dbReference type="Proteomes" id="UP000824089"/>
    </source>
</evidence>
<sequence length="378" mass="42142">MRVVICADAHLDSAFSVFRKNPGKTQIRRDEQRLAFSKAISEAKQNDAHLLMLPGDLLDARNATRETLDYLLAAFGSIPNTFVLISPGNHDPATADSPYLTADWPENVYIFRKGLEALELSYEDTGETVRVYGAGFQGHFCRNSLLRHHNTLPILDKNNINLLVMHGSITENGGKSDYNPIYLEDLNACGFDFCALGHVHSYSGIVKSENTAYAYTGPCEGRGFDETGTCGILSGTIAKGRVELTFLPTSVRENHIVRIDITALDSYEQILNAIRSKCGNPEYLYKILLTGKKRPHLNLSAAKLTAELSPEYFYIKVVAEYQDEVDTELLKEENSLRGCFVRCMLEQMAGAEDKELLQEAMFYGLQAFDGEVLFNDNP</sequence>
<evidence type="ECO:0000313" key="2">
    <source>
        <dbReference type="EMBL" id="HIU28819.1"/>
    </source>
</evidence>
<proteinExistence type="predicted"/>
<dbReference type="PANTHER" id="PTHR30337">
    <property type="entry name" value="COMPONENT OF ATP-DEPENDENT DSDNA EXONUCLEASE"/>
    <property type="match status" value="1"/>
</dbReference>
<evidence type="ECO:0000259" key="1">
    <source>
        <dbReference type="Pfam" id="PF00149"/>
    </source>
</evidence>
<gene>
    <name evidence="2" type="ORF">IAD50_00820</name>
</gene>
<dbReference type="InterPro" id="IPR050535">
    <property type="entry name" value="DNA_Repair-Maintenance_Comp"/>
</dbReference>
<reference evidence="2" key="1">
    <citation type="submission" date="2020-10" db="EMBL/GenBank/DDBJ databases">
        <authorList>
            <person name="Gilroy R."/>
        </authorList>
    </citation>
    <scope>NUCLEOTIDE SEQUENCE</scope>
    <source>
        <strain evidence="2">CHK195-4489</strain>
    </source>
</reference>
<reference evidence="2" key="2">
    <citation type="journal article" date="2021" name="PeerJ">
        <title>Extensive microbial diversity within the chicken gut microbiome revealed by metagenomics and culture.</title>
        <authorList>
            <person name="Gilroy R."/>
            <person name="Ravi A."/>
            <person name="Getino M."/>
            <person name="Pursley I."/>
            <person name="Horton D.L."/>
            <person name="Alikhan N.F."/>
            <person name="Baker D."/>
            <person name="Gharbi K."/>
            <person name="Hall N."/>
            <person name="Watson M."/>
            <person name="Adriaenssens E.M."/>
            <person name="Foster-Nyarko E."/>
            <person name="Jarju S."/>
            <person name="Secka A."/>
            <person name="Antonio M."/>
            <person name="Oren A."/>
            <person name="Chaudhuri R.R."/>
            <person name="La Ragione R."/>
            <person name="Hildebrand F."/>
            <person name="Pallen M.J."/>
        </authorList>
    </citation>
    <scope>NUCLEOTIDE SEQUENCE</scope>
    <source>
        <strain evidence="2">CHK195-4489</strain>
    </source>
</reference>
<feature type="domain" description="Calcineurin-like phosphoesterase" evidence="1">
    <location>
        <begin position="1"/>
        <end position="202"/>
    </location>
</feature>
<dbReference type="Gene3D" id="3.60.21.10">
    <property type="match status" value="1"/>
</dbReference>
<protein>
    <submittedName>
        <fullName evidence="2">Metallophosphoesterase</fullName>
    </submittedName>
</protein>
<dbReference type="EMBL" id="DVMM01000015">
    <property type="protein sequence ID" value="HIU28819.1"/>
    <property type="molecule type" value="Genomic_DNA"/>
</dbReference>
<accession>A0A9D1I612</accession>
<dbReference type="Pfam" id="PF00149">
    <property type="entry name" value="Metallophos"/>
    <property type="match status" value="1"/>
</dbReference>
<dbReference type="InterPro" id="IPR029052">
    <property type="entry name" value="Metallo-depent_PP-like"/>
</dbReference>
<dbReference type="AlphaFoldDB" id="A0A9D1I612"/>
<dbReference type="GO" id="GO:0016787">
    <property type="term" value="F:hydrolase activity"/>
    <property type="evidence" value="ECO:0007669"/>
    <property type="project" value="InterPro"/>
</dbReference>
<dbReference type="PANTHER" id="PTHR30337:SF7">
    <property type="entry name" value="PHOSPHOESTERASE"/>
    <property type="match status" value="1"/>
</dbReference>
<comment type="caution">
    <text evidence="2">The sequence shown here is derived from an EMBL/GenBank/DDBJ whole genome shotgun (WGS) entry which is preliminary data.</text>
</comment>